<comment type="caution">
    <text evidence="1">The sequence shown here is derived from an EMBL/GenBank/DDBJ whole genome shotgun (WGS) entry which is preliminary data.</text>
</comment>
<evidence type="ECO:0000313" key="1">
    <source>
        <dbReference type="EMBL" id="MFI1717567.1"/>
    </source>
</evidence>
<evidence type="ECO:0000313" key="2">
    <source>
        <dbReference type="Proteomes" id="UP001611339"/>
    </source>
</evidence>
<dbReference type="RefSeq" id="WP_398711952.1">
    <property type="nucleotide sequence ID" value="NZ_JBIRUI010000015.1"/>
</dbReference>
<reference evidence="1 2" key="1">
    <citation type="submission" date="2024-10" db="EMBL/GenBank/DDBJ databases">
        <title>The Natural Products Discovery Center: Release of the First 8490 Sequenced Strains for Exploring Actinobacteria Biosynthetic Diversity.</title>
        <authorList>
            <person name="Kalkreuter E."/>
            <person name="Kautsar S.A."/>
            <person name="Yang D."/>
            <person name="Bader C.D."/>
            <person name="Teijaro C.N."/>
            <person name="Fluegel L."/>
            <person name="Davis C.M."/>
            <person name="Simpson J.R."/>
            <person name="Lauterbach L."/>
            <person name="Steele A.D."/>
            <person name="Gui C."/>
            <person name="Meng S."/>
            <person name="Li G."/>
            <person name="Viehrig K."/>
            <person name="Ye F."/>
            <person name="Su P."/>
            <person name="Kiefer A.F."/>
            <person name="Nichols A."/>
            <person name="Cepeda A.J."/>
            <person name="Yan W."/>
            <person name="Fan B."/>
            <person name="Jiang Y."/>
            <person name="Adhikari A."/>
            <person name="Zheng C.-J."/>
            <person name="Schuster L."/>
            <person name="Cowan T.M."/>
            <person name="Smanski M.J."/>
            <person name="Chevrette M.G."/>
            <person name="De Carvalho L.P.S."/>
            <person name="Shen B."/>
        </authorList>
    </citation>
    <scope>NUCLEOTIDE SEQUENCE [LARGE SCALE GENOMIC DNA]</scope>
    <source>
        <strain evidence="1 2">NPDC020602</strain>
    </source>
</reference>
<sequence length="127" mass="13327">MGGPADAWPEDVFAGGRMDAALADVTRNTGTSVGLACLLPPGDHMLRLVLRSGVSPEVAAPWLRIPVAAPVPVADVTCDGRAVDQAGTSMEYASLSSMRCLVEKPESRDPARSFRAPARVARAHFSV</sequence>
<protein>
    <submittedName>
        <fullName evidence="1">Uncharacterized protein</fullName>
    </submittedName>
</protein>
<dbReference type="EMBL" id="JBIRUI010000015">
    <property type="protein sequence ID" value="MFI1717567.1"/>
    <property type="molecule type" value="Genomic_DNA"/>
</dbReference>
<name>A0ABW7UGW9_9ACTN</name>
<gene>
    <name evidence="1" type="ORF">ACH407_28900</name>
</gene>
<organism evidence="1 2">
    <name type="scientific">Streptomyces litmocidini</name>
    <dbReference type="NCBI Taxonomy" id="67318"/>
    <lineage>
        <taxon>Bacteria</taxon>
        <taxon>Bacillati</taxon>
        <taxon>Actinomycetota</taxon>
        <taxon>Actinomycetes</taxon>
        <taxon>Kitasatosporales</taxon>
        <taxon>Streptomycetaceae</taxon>
        <taxon>Streptomyces</taxon>
    </lineage>
</organism>
<proteinExistence type="predicted"/>
<dbReference type="Proteomes" id="UP001611339">
    <property type="component" value="Unassembled WGS sequence"/>
</dbReference>
<keyword evidence="2" id="KW-1185">Reference proteome</keyword>
<accession>A0ABW7UGW9</accession>